<evidence type="ECO:0000313" key="2">
    <source>
        <dbReference type="Proteomes" id="UP000280417"/>
    </source>
</evidence>
<name>A0A662D992_UNCAE</name>
<evidence type="ECO:0000313" key="1">
    <source>
        <dbReference type="EMBL" id="RLE11077.1"/>
    </source>
</evidence>
<sequence length="138" mass="15955">MLKKINLTLTIILFIIASFTLLNAQENKPVIRILKVDWYVVSQYGVKLQYRTFDNTPVILYLPKSFENKIFRFIEPPKGVGDIHGVPALIVHMNGGKLELIDIYVQHNKKDALLVKLSDEDVEKFREIEKIGKVDIKF</sequence>
<organism evidence="1 2">
    <name type="scientific">Aerophobetes bacterium</name>
    <dbReference type="NCBI Taxonomy" id="2030807"/>
    <lineage>
        <taxon>Bacteria</taxon>
        <taxon>Candidatus Aerophobota</taxon>
    </lineage>
</organism>
<protein>
    <submittedName>
        <fullName evidence="1">Uncharacterized protein</fullName>
    </submittedName>
</protein>
<gene>
    <name evidence="1" type="ORF">DRJ04_08700</name>
</gene>
<reference evidence="1 2" key="1">
    <citation type="submission" date="2018-06" db="EMBL/GenBank/DDBJ databases">
        <title>Extensive metabolic versatility and redundancy in microbially diverse, dynamic hydrothermal sediments.</title>
        <authorList>
            <person name="Dombrowski N."/>
            <person name="Teske A."/>
            <person name="Baker B.J."/>
        </authorList>
    </citation>
    <scope>NUCLEOTIDE SEQUENCE [LARGE SCALE GENOMIC DNA]</scope>
    <source>
        <strain evidence="1">B3_G15</strain>
    </source>
</reference>
<accession>A0A662D992</accession>
<dbReference type="Proteomes" id="UP000280417">
    <property type="component" value="Unassembled WGS sequence"/>
</dbReference>
<dbReference type="AlphaFoldDB" id="A0A662D992"/>
<dbReference type="EMBL" id="QMQA01000289">
    <property type="protein sequence ID" value="RLE11077.1"/>
    <property type="molecule type" value="Genomic_DNA"/>
</dbReference>
<comment type="caution">
    <text evidence="1">The sequence shown here is derived from an EMBL/GenBank/DDBJ whole genome shotgun (WGS) entry which is preliminary data.</text>
</comment>
<proteinExistence type="predicted"/>